<evidence type="ECO:0000256" key="3">
    <source>
        <dbReference type="PIRSR" id="PIRSR039026-2"/>
    </source>
</evidence>
<feature type="binding site" evidence="3">
    <location>
        <position position="239"/>
    </location>
    <ligand>
        <name>substrate</name>
    </ligand>
</feature>
<dbReference type="GO" id="GO:0043177">
    <property type="term" value="F:organic acid binding"/>
    <property type="evidence" value="ECO:0007669"/>
    <property type="project" value="InterPro"/>
</dbReference>
<dbReference type="Gene3D" id="3.40.190.170">
    <property type="entry name" value="Bacterial extracellular solute-binding protein, family 7"/>
    <property type="match status" value="1"/>
</dbReference>
<dbReference type="Pfam" id="PF03480">
    <property type="entry name" value="DctP"/>
    <property type="match status" value="1"/>
</dbReference>
<evidence type="ECO:0000256" key="4">
    <source>
        <dbReference type="SAM" id="SignalP"/>
    </source>
</evidence>
<dbReference type="InterPro" id="IPR018389">
    <property type="entry name" value="DctP_fam"/>
</dbReference>
<feature type="chain" id="PRO_5028800048" evidence="4">
    <location>
        <begin position="26"/>
        <end position="361"/>
    </location>
</feature>
<dbReference type="InterPro" id="IPR038404">
    <property type="entry name" value="TRAP_DctP_sf"/>
</dbReference>
<sequence length="361" mass="40124">MERRNFLKAATVGAAASTVAAPALAQTMPEIKWRMASSFPKSLDTIYGGGEFVAKRVAELTDGKFQIRVFAGGEIVPGLQVLDAVQQGTVECGHSVAYYYVGKDPTFAFEAAMPFGLNARQNNAWLYHGGGLELVREFYKDYNVINFPAGNSGTQMGGWFRKEIKSVKDLDGLKMRIAGIAGRVLTKLGVVPQQLAGGDIYPALEKGTIDAAEWVGPYDDEKLAFYKVAKYYYYPGFWEGGPTFSCYVNLEQWDKLPKVYKEAFATACAEATLDMQAKYDVQNITALKKLAAGGTQLRPYPKDVMVAAQKAAFQLYDEIAKENPKFAKIYGPWKSFRSDIQLWWRVAEFSFDQFVLTNPVK</sequence>
<dbReference type="SUPFAM" id="SSF53850">
    <property type="entry name" value="Periplasmic binding protein-like II"/>
    <property type="match status" value="1"/>
</dbReference>
<dbReference type="RefSeq" id="WP_163675696.1">
    <property type="nucleotide sequence ID" value="NZ_JAAIYP010000027.1"/>
</dbReference>
<name>A0A7C9QU56_9PROT</name>
<feature type="binding site" evidence="2">
    <location>
        <position position="155"/>
    </location>
    <ligand>
        <name>substrate</name>
    </ligand>
</feature>
<keyword evidence="6" id="KW-1185">Reference proteome</keyword>
<dbReference type="InterPro" id="IPR041722">
    <property type="entry name" value="TakP/all3028"/>
</dbReference>
<dbReference type="PANTHER" id="PTHR33376">
    <property type="match status" value="1"/>
</dbReference>
<feature type="binding site" evidence="3">
    <location>
        <position position="213"/>
    </location>
    <ligand>
        <name>substrate</name>
    </ligand>
</feature>
<evidence type="ECO:0000313" key="6">
    <source>
        <dbReference type="Proteomes" id="UP000480684"/>
    </source>
</evidence>
<dbReference type="PIRSF" id="PIRSF039026">
    <property type="entry name" value="SiaP"/>
    <property type="match status" value="1"/>
</dbReference>
<dbReference type="AlphaFoldDB" id="A0A7C9QU56"/>
<reference evidence="5 6" key="1">
    <citation type="submission" date="2020-02" db="EMBL/GenBank/DDBJ databases">
        <authorList>
            <person name="Dziuba M."/>
            <person name="Kuznetsov B."/>
            <person name="Mardanov A."/>
            <person name="Ravin N."/>
            <person name="Grouzdev D."/>
        </authorList>
    </citation>
    <scope>NUCLEOTIDE SEQUENCE [LARGE SCALE GENOMIC DNA]</scope>
    <source>
        <strain evidence="5 6">SpK</strain>
    </source>
</reference>
<dbReference type="Proteomes" id="UP000480684">
    <property type="component" value="Unassembled WGS sequence"/>
</dbReference>
<feature type="binding site" evidence="2">
    <location>
        <position position="176"/>
    </location>
    <ligand>
        <name>substrate</name>
    </ligand>
</feature>
<dbReference type="Gene3D" id="3.40.190.10">
    <property type="entry name" value="Periplasmic binding protein-like II"/>
    <property type="match status" value="1"/>
</dbReference>
<keyword evidence="1 4" id="KW-0732">Signal</keyword>
<protein>
    <submittedName>
        <fullName evidence="5">TRAP transporter substrate-binding protein</fullName>
    </submittedName>
</protein>
<dbReference type="NCBIfam" id="NF037995">
    <property type="entry name" value="TRAP_S1"/>
    <property type="match status" value="1"/>
</dbReference>
<evidence type="ECO:0000313" key="5">
    <source>
        <dbReference type="EMBL" id="NFV79396.1"/>
    </source>
</evidence>
<feature type="signal peptide" evidence="4">
    <location>
        <begin position="1"/>
        <end position="25"/>
    </location>
</feature>
<dbReference type="NCBIfam" id="TIGR01409">
    <property type="entry name" value="TAT_signal_seq"/>
    <property type="match status" value="1"/>
</dbReference>
<keyword evidence="3" id="KW-0479">Metal-binding</keyword>
<dbReference type="PANTHER" id="PTHR33376:SF5">
    <property type="entry name" value="EXTRACYTOPLASMIC SOLUTE RECEPTOR PROTEIN"/>
    <property type="match status" value="1"/>
</dbReference>
<feature type="binding site" evidence="3">
    <location>
        <position position="214"/>
    </location>
    <ligand>
        <name>Na(+)</name>
        <dbReference type="ChEBI" id="CHEBI:29101"/>
    </ligand>
</feature>
<dbReference type="InterPro" id="IPR006311">
    <property type="entry name" value="TAT_signal"/>
</dbReference>
<organism evidence="5 6">
    <name type="scientific">Magnetospirillum aberrantis SpK</name>
    <dbReference type="NCBI Taxonomy" id="908842"/>
    <lineage>
        <taxon>Bacteria</taxon>
        <taxon>Pseudomonadati</taxon>
        <taxon>Pseudomonadota</taxon>
        <taxon>Alphaproteobacteria</taxon>
        <taxon>Rhodospirillales</taxon>
        <taxon>Rhodospirillaceae</taxon>
        <taxon>Magnetospirillum</taxon>
    </lineage>
</organism>
<accession>A0A7C9QU56</accession>
<dbReference type="InterPro" id="IPR026289">
    <property type="entry name" value="SBP_TakP-like"/>
</dbReference>
<dbReference type="GO" id="GO:0031317">
    <property type="term" value="C:tripartite ATP-independent periplasmic transporter complex"/>
    <property type="evidence" value="ECO:0007669"/>
    <property type="project" value="InterPro"/>
</dbReference>
<proteinExistence type="predicted"/>
<dbReference type="GO" id="GO:0015849">
    <property type="term" value="P:organic acid transport"/>
    <property type="evidence" value="ECO:0007669"/>
    <property type="project" value="InterPro"/>
</dbReference>
<evidence type="ECO:0000256" key="1">
    <source>
        <dbReference type="ARBA" id="ARBA00022729"/>
    </source>
</evidence>
<dbReference type="PROSITE" id="PS51318">
    <property type="entry name" value="TAT"/>
    <property type="match status" value="1"/>
</dbReference>
<comment type="caution">
    <text evidence="5">The sequence shown here is derived from an EMBL/GenBank/DDBJ whole genome shotgun (WGS) entry which is preliminary data.</text>
</comment>
<gene>
    <name evidence="5" type="ORF">G4223_04640</name>
</gene>
<dbReference type="GO" id="GO:0046872">
    <property type="term" value="F:metal ion binding"/>
    <property type="evidence" value="ECO:0007669"/>
    <property type="project" value="UniProtKB-KW"/>
</dbReference>
<dbReference type="EMBL" id="JAAIYP010000027">
    <property type="protein sequence ID" value="NFV79396.1"/>
    <property type="molecule type" value="Genomic_DNA"/>
</dbReference>
<dbReference type="GO" id="GO:0055085">
    <property type="term" value="P:transmembrane transport"/>
    <property type="evidence" value="ECO:0007669"/>
    <property type="project" value="InterPro"/>
</dbReference>
<evidence type="ECO:0000256" key="2">
    <source>
        <dbReference type="PIRSR" id="PIRSR039026-1"/>
    </source>
</evidence>
<dbReference type="CDD" id="cd13682">
    <property type="entry name" value="PBP2_TRAP_alpha-ketoacid"/>
    <property type="match status" value="1"/>
</dbReference>
<dbReference type="InterPro" id="IPR019546">
    <property type="entry name" value="TAT_signal_bac_arc"/>
</dbReference>